<keyword evidence="3" id="KW-1185">Reference proteome</keyword>
<evidence type="ECO:0000313" key="2">
    <source>
        <dbReference type="EMBL" id="EFO90961.1"/>
    </source>
</evidence>
<name>E3NA34_CAERE</name>
<dbReference type="InParanoid" id="E3NA34"/>
<accession>E3NA34</accession>
<dbReference type="AlphaFoldDB" id="E3NA34"/>
<dbReference type="Proteomes" id="UP000008281">
    <property type="component" value="Unassembled WGS sequence"/>
</dbReference>
<evidence type="ECO:0000256" key="1">
    <source>
        <dbReference type="SAM" id="MobiDB-lite"/>
    </source>
</evidence>
<feature type="region of interest" description="Disordered" evidence="1">
    <location>
        <begin position="270"/>
        <end position="448"/>
    </location>
</feature>
<feature type="compositionally biased region" description="Polar residues" evidence="1">
    <location>
        <begin position="340"/>
        <end position="349"/>
    </location>
</feature>
<gene>
    <name evidence="2" type="ORF">CRE_29032</name>
</gene>
<organism evidence="3">
    <name type="scientific">Caenorhabditis remanei</name>
    <name type="common">Caenorhabditis vulgaris</name>
    <dbReference type="NCBI Taxonomy" id="31234"/>
    <lineage>
        <taxon>Eukaryota</taxon>
        <taxon>Metazoa</taxon>
        <taxon>Ecdysozoa</taxon>
        <taxon>Nematoda</taxon>
        <taxon>Chromadorea</taxon>
        <taxon>Rhabditida</taxon>
        <taxon>Rhabditina</taxon>
        <taxon>Rhabditomorpha</taxon>
        <taxon>Rhabditoidea</taxon>
        <taxon>Rhabditidae</taxon>
        <taxon>Peloderinae</taxon>
        <taxon>Caenorhabditis</taxon>
    </lineage>
</organism>
<evidence type="ECO:0000313" key="3">
    <source>
        <dbReference type="Proteomes" id="UP000008281"/>
    </source>
</evidence>
<sequence>MLRDRSFNGRPLDMIVGNDMLAHVLGNSNRVLLPSGRYVEISPFGPIIFPAPRVLQFPSRIVTQASSPHLTADNLSRIAPSKVPTDIFTTDLAQSRLNVKPGPLHVVSSNLNDVRSSLQVAFNSWIHPHLGPDMNLQLGISGRNSAHVVNPQGTCNLVQNGLGISHRGTSDGQYGRETPRFLTVACEGTSIPRLEPRKTQDNGKLMVPRCLGIHCFNDTELIPEPKGRMVKSSHVSTALQWVNHSLKNGDEGKRLAKVKVQGLSEMLNKADSNFPDLDVGRSGTSRGGMTIPSAPDSDACRSGTSGDGADRKVLTLDAGRSGASNIRNGLKSSGPGKISDSGSPRNANSLVFDGTPRPDTPRPVESATDLDVGRSGTPKEGMKIPSAPDSDACRSGTSGDGADRKVPTLDAGRSGASNIMDDLTKPSGPAISHGDDGPPDTVNQSPGVSYPMMSARPYGVDLAKARLSSHRVRPFNPRIPKAKLACYACITQTAGPQTPRSVDSLLVPESGSCPTPN</sequence>
<protein>
    <submittedName>
        <fullName evidence="2">Uncharacterized protein</fullName>
    </submittedName>
</protein>
<dbReference type="HOGENOM" id="CLU_527033_0_0_1"/>
<feature type="compositionally biased region" description="Polar residues" evidence="1">
    <location>
        <begin position="322"/>
        <end position="331"/>
    </location>
</feature>
<dbReference type="EMBL" id="DS268571">
    <property type="protein sequence ID" value="EFO90961.1"/>
    <property type="molecule type" value="Genomic_DNA"/>
</dbReference>
<feature type="region of interest" description="Disordered" evidence="1">
    <location>
        <begin position="495"/>
        <end position="517"/>
    </location>
</feature>
<proteinExistence type="predicted"/>
<reference evidence="2" key="1">
    <citation type="submission" date="2007-07" db="EMBL/GenBank/DDBJ databases">
        <title>PCAP assembly of the Caenorhabditis remanei genome.</title>
        <authorList>
            <consortium name="The Caenorhabditis remanei Sequencing Consortium"/>
            <person name="Wilson R.K."/>
        </authorList>
    </citation>
    <scope>NUCLEOTIDE SEQUENCE [LARGE SCALE GENOMIC DNA]</scope>
    <source>
        <strain evidence="2">PB4641</strain>
    </source>
</reference>